<keyword evidence="2" id="KW-1185">Reference proteome</keyword>
<evidence type="ECO:0000313" key="2">
    <source>
        <dbReference type="Proteomes" id="UP000319804"/>
    </source>
</evidence>
<sequence>MRIRSTVRHTEEVKVDVYTLNGEKMTWRAATQPVGTALRIAPGFTARAFDVAPGLDAQLEAHYSADEGRYLITKLELTASDGEITHRALRLISIESIMRAAAPHCIALSLDDGAPNMSAHELTTTEGRILPAWLAEQVVARGNRSERMEAIELLYGIAALSGNPPVQAIQQELGIPHRTASDWTKKARAEGRLAGMSYIVGRQADG</sequence>
<proteinExistence type="predicted"/>
<dbReference type="EMBL" id="VFPS01000003">
    <property type="protein sequence ID" value="TQM98255.1"/>
    <property type="molecule type" value="Genomic_DNA"/>
</dbReference>
<comment type="caution">
    <text evidence="1">The sequence shown here is derived from an EMBL/GenBank/DDBJ whole genome shotgun (WGS) entry which is preliminary data.</text>
</comment>
<protein>
    <submittedName>
        <fullName evidence="1">Uncharacterized protein</fullName>
    </submittedName>
</protein>
<name>A0A4Y3UQS8_9MICO</name>
<reference evidence="1 2" key="1">
    <citation type="submission" date="2019-06" db="EMBL/GenBank/DDBJ databases">
        <title>Sequencing the genomes of 1000 actinobacteria strains.</title>
        <authorList>
            <person name="Klenk H.-P."/>
        </authorList>
    </citation>
    <scope>NUCLEOTIDE SEQUENCE [LARGE SCALE GENOMIC DNA]</scope>
    <source>
        <strain evidence="1 2">DSM 20427</strain>
    </source>
</reference>
<gene>
    <name evidence="1" type="ORF">FHX68_2299</name>
</gene>
<organism evidence="1 2">
    <name type="scientific">Microbacterium lacticum</name>
    <dbReference type="NCBI Taxonomy" id="33885"/>
    <lineage>
        <taxon>Bacteria</taxon>
        <taxon>Bacillati</taxon>
        <taxon>Actinomycetota</taxon>
        <taxon>Actinomycetes</taxon>
        <taxon>Micrococcales</taxon>
        <taxon>Microbacteriaceae</taxon>
        <taxon>Microbacterium</taxon>
    </lineage>
</organism>
<dbReference type="Proteomes" id="UP000319804">
    <property type="component" value="Unassembled WGS sequence"/>
</dbReference>
<dbReference type="AlphaFoldDB" id="A0A4Y3UQS8"/>
<evidence type="ECO:0000313" key="1">
    <source>
        <dbReference type="EMBL" id="TQM98255.1"/>
    </source>
</evidence>
<accession>A0A4Y3UQS8</accession>